<dbReference type="PANTHER" id="PTHR44591:SF3">
    <property type="entry name" value="RESPONSE REGULATORY DOMAIN-CONTAINING PROTEIN"/>
    <property type="match status" value="1"/>
</dbReference>
<dbReference type="InterPro" id="IPR050595">
    <property type="entry name" value="Bact_response_regulator"/>
</dbReference>
<dbReference type="Gene3D" id="3.40.50.2300">
    <property type="match status" value="1"/>
</dbReference>
<evidence type="ECO:0000256" key="2">
    <source>
        <dbReference type="PROSITE-ProRule" id="PRU00169"/>
    </source>
</evidence>
<evidence type="ECO:0007829" key="6">
    <source>
        <dbReference type="PDB" id="2MSW"/>
    </source>
</evidence>
<keyword evidence="5" id="KW-1185">Reference proteome</keyword>
<dbReference type="CDD" id="cd17586">
    <property type="entry name" value="REC_PFxFATGY"/>
    <property type="match status" value="1"/>
</dbReference>
<reference evidence="6" key="2">
    <citation type="journal article" date="2015" name="Biochemistry">
        <title>Ligand-induced folding of a two-component signaling receiver domain.</title>
        <authorList>
            <person name="Ocasio V.J."/>
            <person name="Correa F."/>
            <person name="Gardner K.H."/>
        </authorList>
    </citation>
    <scope>STRUCTURE BY NMR</scope>
</reference>
<protein>
    <submittedName>
        <fullName evidence="4">Response regulator/sensor histidine kinase</fullName>
    </submittedName>
</protein>
<dbReference type="SMART" id="SM00448">
    <property type="entry name" value="REC"/>
    <property type="match status" value="1"/>
</dbReference>
<evidence type="ECO:0000313" key="4">
    <source>
        <dbReference type="EMBL" id="ABC63623.1"/>
    </source>
</evidence>
<dbReference type="PANTHER" id="PTHR44591">
    <property type="entry name" value="STRESS RESPONSE REGULATOR PROTEIN 1"/>
    <property type="match status" value="1"/>
</dbReference>
<dbReference type="Proteomes" id="UP000008808">
    <property type="component" value="Chromosome"/>
</dbReference>
<dbReference type="PDBsum" id="2MSW"/>
<dbReference type="BMRB" id="Q2N9L8"/>
<dbReference type="EMBL" id="CP000157">
    <property type="protein sequence ID" value="ABC63623.1"/>
    <property type="molecule type" value="Genomic_DNA"/>
</dbReference>
<dbReference type="KEGG" id="eli:ELI_07655"/>
<dbReference type="Pfam" id="PF00072">
    <property type="entry name" value="Response_reg"/>
    <property type="match status" value="1"/>
</dbReference>
<organism evidence="4 5">
    <name type="scientific">Erythrobacter litoralis (strain HTCC2594)</name>
    <dbReference type="NCBI Taxonomy" id="314225"/>
    <lineage>
        <taxon>Bacteria</taxon>
        <taxon>Pseudomonadati</taxon>
        <taxon>Pseudomonadota</taxon>
        <taxon>Alphaproteobacteria</taxon>
        <taxon>Sphingomonadales</taxon>
        <taxon>Erythrobacteraceae</taxon>
        <taxon>Erythrobacter/Porphyrobacter group</taxon>
        <taxon>Erythrobacter</taxon>
    </lineage>
</organism>
<dbReference type="HOGENOM" id="CLU_000445_69_11_5"/>
<dbReference type="OrthoDB" id="582170at2"/>
<dbReference type="SUPFAM" id="SSF52172">
    <property type="entry name" value="CheY-like"/>
    <property type="match status" value="1"/>
</dbReference>
<keyword evidence="1 2" id="KW-0597">Phosphoprotein</keyword>
<reference evidence="5" key="1">
    <citation type="journal article" date="2009" name="J. Bacteriol.">
        <title>Complete genome sequence of Erythrobacter litoralis HTCC2594.</title>
        <authorList>
            <person name="Oh H.M."/>
            <person name="Giovannoni S.J."/>
            <person name="Ferriera S."/>
            <person name="Johnson J."/>
            <person name="Cho J.C."/>
        </authorList>
    </citation>
    <scope>NUCLEOTIDE SEQUENCE [LARGE SCALE GENOMIC DNA]</scope>
    <source>
        <strain evidence="5">HTCC2594</strain>
    </source>
</reference>
<keyword evidence="4" id="KW-0808">Transferase</keyword>
<feature type="domain" description="Response regulatory" evidence="3">
    <location>
        <begin position="3"/>
        <end position="121"/>
    </location>
</feature>
<keyword evidence="6" id="KW-0002">3D-structure</keyword>
<dbReference type="STRING" id="314225.ELI_07655"/>
<dbReference type="RefSeq" id="WP_011414457.1">
    <property type="nucleotide sequence ID" value="NC_007722.1"/>
</dbReference>
<dbReference type="GO" id="GO:0000160">
    <property type="term" value="P:phosphorelay signal transduction system"/>
    <property type="evidence" value="ECO:0007669"/>
    <property type="project" value="InterPro"/>
</dbReference>
<dbReference type="AlphaFoldDB" id="Q2N9L8"/>
<feature type="modified residue" description="4-aspartylphosphate" evidence="2">
    <location>
        <position position="52"/>
    </location>
</feature>
<gene>
    <name evidence="4" type="ordered locus">ELI_07655</name>
</gene>
<proteinExistence type="evidence at protein level"/>
<name>Q2N9L8_ERYLH</name>
<dbReference type="PROSITE" id="PS50110">
    <property type="entry name" value="RESPONSE_REGULATORY"/>
    <property type="match status" value="1"/>
</dbReference>
<evidence type="ECO:0000256" key="1">
    <source>
        <dbReference type="ARBA" id="ARBA00022553"/>
    </source>
</evidence>
<sequence>MPKVLVLEDEPLIAMNLQYAFEDEGAEVVVAATCEQALKSLADNPIDVAVLDVNLGPKSHCGPVADALKQRAIPFILHTGDLDRHGELLRKIDAPVMAKPADTSDVAKRALEMCGGDKEPA</sequence>
<dbReference type="PDB" id="2MSW">
    <property type="method" value="NMR"/>
    <property type="chains" value="A=1-121"/>
</dbReference>
<dbReference type="eggNOG" id="COG0784">
    <property type="taxonomic scope" value="Bacteria"/>
</dbReference>
<dbReference type="InterPro" id="IPR011006">
    <property type="entry name" value="CheY-like_superfamily"/>
</dbReference>
<keyword evidence="4" id="KW-0418">Kinase</keyword>
<dbReference type="InterPro" id="IPR001789">
    <property type="entry name" value="Sig_transdc_resp-reg_receiver"/>
</dbReference>
<dbReference type="EvolutionaryTrace" id="Q2N9L8"/>
<accession>Q2N9L8</accession>
<dbReference type="GO" id="GO:0016301">
    <property type="term" value="F:kinase activity"/>
    <property type="evidence" value="ECO:0007669"/>
    <property type="project" value="UniProtKB-KW"/>
</dbReference>
<evidence type="ECO:0000313" key="5">
    <source>
        <dbReference type="Proteomes" id="UP000008808"/>
    </source>
</evidence>
<dbReference type="SMR" id="Q2N9L8"/>
<evidence type="ECO:0000259" key="3">
    <source>
        <dbReference type="PROSITE" id="PS50110"/>
    </source>
</evidence>